<keyword evidence="4" id="KW-1185">Reference proteome</keyword>
<dbReference type="EMBL" id="CP064936">
    <property type="protein sequence ID" value="QPZ99939.1"/>
    <property type="molecule type" value="Genomic_DNA"/>
</dbReference>
<proteinExistence type="predicted"/>
<organism evidence="3 4">
    <name type="scientific">Treponema peruense</name>
    <dbReference type="NCBI Taxonomy" id="2787628"/>
    <lineage>
        <taxon>Bacteria</taxon>
        <taxon>Pseudomonadati</taxon>
        <taxon>Spirochaetota</taxon>
        <taxon>Spirochaetia</taxon>
        <taxon>Spirochaetales</taxon>
        <taxon>Treponemataceae</taxon>
        <taxon>Treponema</taxon>
    </lineage>
</organism>
<dbReference type="Pfam" id="PF07238">
    <property type="entry name" value="PilZ"/>
    <property type="match status" value="1"/>
</dbReference>
<dbReference type="KEGG" id="tper:IWA51_06530"/>
<gene>
    <name evidence="3" type="ORF">IWA51_06530</name>
</gene>
<dbReference type="InterPro" id="IPR009875">
    <property type="entry name" value="PilZ_domain"/>
</dbReference>
<dbReference type="RefSeq" id="WP_198441842.1">
    <property type="nucleotide sequence ID" value="NZ_CBCSHE010000003.1"/>
</dbReference>
<accession>A0A7T3RBA8</accession>
<dbReference type="Proteomes" id="UP000595224">
    <property type="component" value="Chromosome"/>
</dbReference>
<dbReference type="GO" id="GO:0035438">
    <property type="term" value="F:cyclic-di-GMP binding"/>
    <property type="evidence" value="ECO:0007669"/>
    <property type="project" value="InterPro"/>
</dbReference>
<dbReference type="Gene3D" id="2.40.10.220">
    <property type="entry name" value="predicted glycosyltransferase like domains"/>
    <property type="match status" value="1"/>
</dbReference>
<feature type="region of interest" description="Disordered" evidence="1">
    <location>
        <begin position="340"/>
        <end position="362"/>
    </location>
</feature>
<name>A0A7T3RBA8_9SPIR</name>
<sequence>MNIFVPIIVTLSVVAVLARICVLFSDKIKFFAKGYDYGFLHVEISTMWKLAKKCKIKDPQSLFVSIPLMNRCISLLIAKSRRDGTENTFKVQKLLENLYKFRTRIALASDKKHGLESTKYLVPGQRLSIILKGKGVFNSKVVNSARELAVTLPSQRIKGSGVPVVIPGKDWELADISVYLWRKEDAAYSFTTTVLGSGFFRSESVLFLKQSSDLVRSQKRQSIRCKCEIYAQLFIIKSEVTDYSAVDTQDGFKCLLEDISEDGALIRTGGKGHKNVRIKLQFQLEGILIMMYGVVRDVEYNAALNQSRLHFECTHIDPSMRNSILTYVYNIIPQEQKDVHDALELATEEEDNPSEKPDSAQS</sequence>
<feature type="domain" description="PilZ" evidence="2">
    <location>
        <begin position="218"/>
        <end position="329"/>
    </location>
</feature>
<evidence type="ECO:0000313" key="4">
    <source>
        <dbReference type="Proteomes" id="UP000595224"/>
    </source>
</evidence>
<reference evidence="3 4" key="1">
    <citation type="submission" date="2020-11" db="EMBL/GenBank/DDBJ databases">
        <title>Treponema Peruensis nv. sp., first commensal Treponema isolated from human feces.</title>
        <authorList>
            <person name="Belkhou C."/>
            <person name="Raes J."/>
        </authorList>
    </citation>
    <scope>NUCLEOTIDE SEQUENCE [LARGE SCALE GENOMIC DNA]</scope>
    <source>
        <strain evidence="3 4">RCC2812</strain>
    </source>
</reference>
<evidence type="ECO:0000313" key="3">
    <source>
        <dbReference type="EMBL" id="QPZ99939.1"/>
    </source>
</evidence>
<feature type="compositionally biased region" description="Basic and acidic residues" evidence="1">
    <location>
        <begin position="353"/>
        <end position="362"/>
    </location>
</feature>
<evidence type="ECO:0000259" key="2">
    <source>
        <dbReference type="Pfam" id="PF07238"/>
    </source>
</evidence>
<evidence type="ECO:0000256" key="1">
    <source>
        <dbReference type="SAM" id="MobiDB-lite"/>
    </source>
</evidence>
<dbReference type="AlphaFoldDB" id="A0A7T3RBA8"/>
<protein>
    <submittedName>
        <fullName evidence="3">PilZ domain-containing protein</fullName>
    </submittedName>
</protein>